<dbReference type="GO" id="GO:0008171">
    <property type="term" value="F:O-methyltransferase activity"/>
    <property type="evidence" value="ECO:0007669"/>
    <property type="project" value="InterPro"/>
</dbReference>
<keyword evidence="1" id="KW-0489">Methyltransferase</keyword>
<dbReference type="GeneID" id="70243655"/>
<dbReference type="Gene3D" id="1.10.10.10">
    <property type="entry name" value="Winged helix-like DNA-binding domain superfamily/Winged helix DNA-binding domain"/>
    <property type="match status" value="1"/>
</dbReference>
<evidence type="ECO:0000256" key="2">
    <source>
        <dbReference type="ARBA" id="ARBA00022679"/>
    </source>
</evidence>
<evidence type="ECO:0000256" key="3">
    <source>
        <dbReference type="ARBA" id="ARBA00022691"/>
    </source>
</evidence>
<dbReference type="AlphaFoldDB" id="A0AAD4KDE8"/>
<dbReference type="InterPro" id="IPR036388">
    <property type="entry name" value="WH-like_DNA-bd_sf"/>
</dbReference>
<dbReference type="Pfam" id="PF00891">
    <property type="entry name" value="Methyltransf_2"/>
    <property type="match status" value="1"/>
</dbReference>
<keyword evidence="7" id="KW-1185">Reference proteome</keyword>
<keyword evidence="2 6" id="KW-0808">Transferase</keyword>
<dbReference type="Gene3D" id="3.40.50.150">
    <property type="entry name" value="Vaccinia Virus protein VP39"/>
    <property type="match status" value="1"/>
</dbReference>
<evidence type="ECO:0000256" key="1">
    <source>
        <dbReference type="ARBA" id="ARBA00022603"/>
    </source>
</evidence>
<dbReference type="InterPro" id="IPR029063">
    <property type="entry name" value="SAM-dependent_MTases_sf"/>
</dbReference>
<dbReference type="InterPro" id="IPR016461">
    <property type="entry name" value="COMT-like"/>
</dbReference>
<dbReference type="InterPro" id="IPR001077">
    <property type="entry name" value="COMT_C"/>
</dbReference>
<dbReference type="RefSeq" id="XP_046065865.1">
    <property type="nucleotide sequence ID" value="XM_046213368.1"/>
</dbReference>
<dbReference type="Proteomes" id="UP001201262">
    <property type="component" value="Unassembled WGS sequence"/>
</dbReference>
<dbReference type="GO" id="GO:0032259">
    <property type="term" value="P:methylation"/>
    <property type="evidence" value="ECO:0007669"/>
    <property type="project" value="UniProtKB-KW"/>
</dbReference>
<gene>
    <name evidence="6" type="ORF">BGW36DRAFT_351862</name>
</gene>
<protein>
    <submittedName>
        <fullName evidence="6">O-methyl transferase B</fullName>
    </submittedName>
</protein>
<feature type="domain" description="O-methyltransferase C-terminal" evidence="5">
    <location>
        <begin position="179"/>
        <end position="319"/>
    </location>
</feature>
<dbReference type="PANTHER" id="PTHR43712:SF1">
    <property type="entry name" value="HYPOTHETICAL O-METHYLTRANSFERASE (EUROFUNG)-RELATED"/>
    <property type="match status" value="1"/>
</dbReference>
<evidence type="ECO:0000313" key="7">
    <source>
        <dbReference type="Proteomes" id="UP001201262"/>
    </source>
</evidence>
<evidence type="ECO:0000259" key="5">
    <source>
        <dbReference type="Pfam" id="PF00891"/>
    </source>
</evidence>
<dbReference type="PROSITE" id="PS51683">
    <property type="entry name" value="SAM_OMT_II"/>
    <property type="match status" value="1"/>
</dbReference>
<sequence>MDAIVEKVQSLAKNADDKSRKDILDRLRDLSISLETPQDAMQRISYLHLQPILVRIGCDLKLFNILTDNKDPLTLDQLSAKTSAAPLLLGNNDTIAPIIFELPEFLAEIKYQNFTNPLHTPLQKAWKTNLPAFLWIPSRPENHAHFNRFMEAQHRDMRQWLDVYPIEEKIQNLEPEQVLFVDVGGGIGHQSVALRKRLPDIKNRIIVQDMEVVIAHAIVHEGVEPTVYDFYQPQPIKGARIYYFRNIMHDYPDDKAVAILKNIIAALGPDSVILIDDMVLPDSKVHWQATQIDITMMSALASRERTVEAWSELMQKAGLKINRIYTYTESLQDSILEVVPV</sequence>
<comment type="caution">
    <text evidence="6">The sequence shown here is derived from an EMBL/GenBank/DDBJ whole genome shotgun (WGS) entry which is preliminary data.</text>
</comment>
<keyword evidence="3" id="KW-0949">S-adenosyl-L-methionine</keyword>
<feature type="active site" description="Proton acceptor" evidence="4">
    <location>
        <position position="249"/>
    </location>
</feature>
<proteinExistence type="predicted"/>
<evidence type="ECO:0000313" key="6">
    <source>
        <dbReference type="EMBL" id="KAH8689511.1"/>
    </source>
</evidence>
<organism evidence="6 7">
    <name type="scientific">Talaromyces proteolyticus</name>
    <dbReference type="NCBI Taxonomy" id="1131652"/>
    <lineage>
        <taxon>Eukaryota</taxon>
        <taxon>Fungi</taxon>
        <taxon>Dikarya</taxon>
        <taxon>Ascomycota</taxon>
        <taxon>Pezizomycotina</taxon>
        <taxon>Eurotiomycetes</taxon>
        <taxon>Eurotiomycetidae</taxon>
        <taxon>Eurotiales</taxon>
        <taxon>Trichocomaceae</taxon>
        <taxon>Talaromyces</taxon>
        <taxon>Talaromyces sect. Bacilispori</taxon>
    </lineage>
</organism>
<name>A0AAD4KDE8_9EURO</name>
<accession>A0AAD4KDE8</accession>
<dbReference type="PIRSF" id="PIRSF005739">
    <property type="entry name" value="O-mtase"/>
    <property type="match status" value="1"/>
</dbReference>
<evidence type="ECO:0000256" key="4">
    <source>
        <dbReference type="PIRSR" id="PIRSR005739-1"/>
    </source>
</evidence>
<reference evidence="6" key="1">
    <citation type="submission" date="2021-12" db="EMBL/GenBank/DDBJ databases">
        <title>Convergent genome expansion in fungi linked to evolution of root-endophyte symbiosis.</title>
        <authorList>
            <consortium name="DOE Joint Genome Institute"/>
            <person name="Ke Y.-H."/>
            <person name="Bonito G."/>
            <person name="Liao H.-L."/>
            <person name="Looney B."/>
            <person name="Rojas-Flechas A."/>
            <person name="Nash J."/>
            <person name="Hameed K."/>
            <person name="Schadt C."/>
            <person name="Martin F."/>
            <person name="Crous P.W."/>
            <person name="Miettinen O."/>
            <person name="Magnuson J.K."/>
            <person name="Labbe J."/>
            <person name="Jacobson D."/>
            <person name="Doktycz M.J."/>
            <person name="Veneault-Fourrey C."/>
            <person name="Kuo A."/>
            <person name="Mondo S."/>
            <person name="Calhoun S."/>
            <person name="Riley R."/>
            <person name="Ohm R."/>
            <person name="LaButti K."/>
            <person name="Andreopoulos B."/>
            <person name="Pangilinan J."/>
            <person name="Nolan M."/>
            <person name="Tritt A."/>
            <person name="Clum A."/>
            <person name="Lipzen A."/>
            <person name="Daum C."/>
            <person name="Barry K."/>
            <person name="Grigoriev I.V."/>
            <person name="Vilgalys R."/>
        </authorList>
    </citation>
    <scope>NUCLEOTIDE SEQUENCE</scope>
    <source>
        <strain evidence="6">PMI_201</strain>
    </source>
</reference>
<dbReference type="EMBL" id="JAJTJA010000015">
    <property type="protein sequence ID" value="KAH8689511.1"/>
    <property type="molecule type" value="Genomic_DNA"/>
</dbReference>
<dbReference type="PANTHER" id="PTHR43712">
    <property type="entry name" value="PUTATIVE (AFU_ORTHOLOGUE AFUA_4G14580)-RELATED"/>
    <property type="match status" value="1"/>
</dbReference>
<dbReference type="SUPFAM" id="SSF53335">
    <property type="entry name" value="S-adenosyl-L-methionine-dependent methyltransferases"/>
    <property type="match status" value="1"/>
</dbReference>